<sequence length="131" mass="15091">MSSLGLHSVHHIAIICSDYARSKAFYTQDLGLEIIREVYRAERDSYKLDLALNDHYVIELFSFPNPPARPSRPESCGLRHLAFQVNNLDLTVQELTKKGITSEPIRMDEFTGKRFTFIADPDDLPLEFYEI</sequence>
<keyword evidence="1" id="KW-0479">Metal-binding</keyword>
<dbReference type="InterPro" id="IPR004360">
    <property type="entry name" value="Glyas_Fos-R_dOase_dom"/>
</dbReference>
<dbReference type="PROSITE" id="PS51819">
    <property type="entry name" value="VOC"/>
    <property type="match status" value="1"/>
</dbReference>
<reference evidence="3 4" key="1">
    <citation type="submission" date="2024-03" db="EMBL/GenBank/DDBJ databases">
        <title>Aquirufa genome sequencing.</title>
        <authorList>
            <person name="Pitt A."/>
            <person name="Hahn M.W."/>
        </authorList>
    </citation>
    <scope>NUCLEOTIDE SEQUENCE [LARGE SCALE GENOMIC DNA]</scope>
    <source>
        <strain evidence="3 4">KTFRIE-69F</strain>
    </source>
</reference>
<dbReference type="InterPro" id="IPR037523">
    <property type="entry name" value="VOC_core"/>
</dbReference>
<dbReference type="Gene3D" id="3.10.180.10">
    <property type="entry name" value="2,3-Dihydroxybiphenyl 1,2-Dioxygenase, domain 1"/>
    <property type="match status" value="1"/>
</dbReference>
<dbReference type="PANTHER" id="PTHR36113:SF6">
    <property type="entry name" value="FOSFOMYCIN RESISTANCE PROTEIN FOSX"/>
    <property type="match status" value="1"/>
</dbReference>
<proteinExistence type="predicted"/>
<dbReference type="Proteomes" id="UP001598112">
    <property type="component" value="Unassembled WGS sequence"/>
</dbReference>
<dbReference type="NCBIfam" id="NF008551">
    <property type="entry name" value="PRK11478.1"/>
    <property type="match status" value="1"/>
</dbReference>
<evidence type="ECO:0000259" key="2">
    <source>
        <dbReference type="PROSITE" id="PS51819"/>
    </source>
</evidence>
<dbReference type="CDD" id="cd08352">
    <property type="entry name" value="VOC_Bs_YwkD_like"/>
    <property type="match status" value="1"/>
</dbReference>
<name>A0ABW6D5B2_9BACT</name>
<accession>A0ABW6D5B2</accession>
<dbReference type="PANTHER" id="PTHR36113">
    <property type="entry name" value="LYASE, PUTATIVE-RELATED-RELATED"/>
    <property type="match status" value="1"/>
</dbReference>
<evidence type="ECO:0000313" key="4">
    <source>
        <dbReference type="Proteomes" id="UP001598112"/>
    </source>
</evidence>
<dbReference type="InterPro" id="IPR037478">
    <property type="entry name" value="YwkD-like_dom"/>
</dbReference>
<feature type="domain" description="VOC" evidence="2">
    <location>
        <begin position="8"/>
        <end position="131"/>
    </location>
</feature>
<dbReference type="Pfam" id="PF00903">
    <property type="entry name" value="Glyoxalase"/>
    <property type="match status" value="1"/>
</dbReference>
<gene>
    <name evidence="3" type="ORF">SKC35_00665</name>
</gene>
<protein>
    <submittedName>
        <fullName evidence="3">VOC family protein</fullName>
    </submittedName>
</protein>
<dbReference type="InterPro" id="IPR051332">
    <property type="entry name" value="Fosfomycin_Res_Enzymes"/>
</dbReference>
<evidence type="ECO:0000256" key="1">
    <source>
        <dbReference type="ARBA" id="ARBA00022723"/>
    </source>
</evidence>
<evidence type="ECO:0000313" key="3">
    <source>
        <dbReference type="EMBL" id="MFD3292187.1"/>
    </source>
</evidence>
<keyword evidence="4" id="KW-1185">Reference proteome</keyword>
<organism evidence="3 4">
    <name type="scientific">Aquirufa originis</name>
    <dbReference type="NCBI Taxonomy" id="3096514"/>
    <lineage>
        <taxon>Bacteria</taxon>
        <taxon>Pseudomonadati</taxon>
        <taxon>Bacteroidota</taxon>
        <taxon>Cytophagia</taxon>
        <taxon>Cytophagales</taxon>
        <taxon>Flectobacillaceae</taxon>
        <taxon>Aquirufa</taxon>
    </lineage>
</organism>
<dbReference type="RefSeq" id="WP_377977587.1">
    <property type="nucleotide sequence ID" value="NZ_JBBKXY010000001.1"/>
</dbReference>
<comment type="caution">
    <text evidence="3">The sequence shown here is derived from an EMBL/GenBank/DDBJ whole genome shotgun (WGS) entry which is preliminary data.</text>
</comment>
<dbReference type="EMBL" id="JBBKXY010000001">
    <property type="protein sequence ID" value="MFD3292187.1"/>
    <property type="molecule type" value="Genomic_DNA"/>
</dbReference>
<dbReference type="InterPro" id="IPR029068">
    <property type="entry name" value="Glyas_Bleomycin-R_OHBP_Dase"/>
</dbReference>
<dbReference type="SUPFAM" id="SSF54593">
    <property type="entry name" value="Glyoxalase/Bleomycin resistance protein/Dihydroxybiphenyl dioxygenase"/>
    <property type="match status" value="1"/>
</dbReference>